<dbReference type="EMBL" id="CP012357">
    <property type="protein sequence ID" value="AKX34218.1"/>
    <property type="molecule type" value="Genomic_DNA"/>
</dbReference>
<name>A0A0K1W215_9MOLU</name>
<keyword evidence="2" id="KW-1185">Reference proteome</keyword>
<dbReference type="Proteomes" id="UP000067476">
    <property type="component" value="Chromosome"/>
</dbReference>
<evidence type="ECO:0000313" key="2">
    <source>
        <dbReference type="Proteomes" id="UP000067476"/>
    </source>
</evidence>
<organism evidence="1 2">
    <name type="scientific">Spiroplasma litorale</name>
    <dbReference type="NCBI Taxonomy" id="216942"/>
    <lineage>
        <taxon>Bacteria</taxon>
        <taxon>Bacillati</taxon>
        <taxon>Mycoplasmatota</taxon>
        <taxon>Mollicutes</taxon>
        <taxon>Entomoplasmatales</taxon>
        <taxon>Spiroplasmataceae</taxon>
        <taxon>Spiroplasma</taxon>
    </lineage>
</organism>
<dbReference type="RefSeq" id="WP_075058316.1">
    <property type="nucleotide sequence ID" value="NZ_CP012357.1"/>
</dbReference>
<accession>A0A0K1W215</accession>
<protein>
    <submittedName>
        <fullName evidence="1">Uncharacterized protein</fullName>
    </submittedName>
</protein>
<dbReference type="AlphaFoldDB" id="A0A0K1W215"/>
<dbReference type="PATRIC" id="fig|216942.3.peg.591"/>
<sequence>MWKTNNWKSIFKYCKCTYDDDKNLLTVKPLEIGTTNITLKYKNATNSSFKVTVTDLFDISKFEIEIGYIKGFENKKQNSDLNSNDKEILIFNLFKLNGYKKYLNNLILDNYQSVQGQPINRNFNLTASSYSKVVKGKLDNIFFIASSLDLSDKENRLVYTYSFYEMQSKDDLSNKEKVAKVILETFVTINKALNPIKINDIVLKKAQQLTQIILECIK</sequence>
<evidence type="ECO:0000313" key="1">
    <source>
        <dbReference type="EMBL" id="AKX34218.1"/>
    </source>
</evidence>
<reference evidence="1 2" key="1">
    <citation type="journal article" date="2015" name="Genome Announc.">
        <title>Complete Genome Sequence of Spiroplasma litorale TN-1T (DSM 21781), a Bacterium Isolated from a Green-Eyed Horsefly (Tabanus nigrovittatus).</title>
        <authorList>
            <person name="Lo W.S."/>
            <person name="Lai Y.C."/>
            <person name="Lien Y.W."/>
            <person name="Wang T.H."/>
            <person name="Kuo C.H."/>
        </authorList>
    </citation>
    <scope>NUCLEOTIDE SEQUENCE [LARGE SCALE GENOMIC DNA]</scope>
    <source>
        <strain evidence="1 2">TN-1</strain>
    </source>
</reference>
<dbReference type="STRING" id="216942.SLITO_v1c05840"/>
<dbReference type="OrthoDB" id="389608at2"/>
<dbReference type="KEGG" id="sll:SLITO_v1c05840"/>
<gene>
    <name evidence="1" type="ORF">SLITO_v1c05840</name>
</gene>
<proteinExistence type="predicted"/>